<gene>
    <name evidence="3" type="primary">pepE</name>
    <name evidence="3" type="ORF">GCM10010269_83570</name>
</gene>
<dbReference type="SUPFAM" id="SSF53092">
    <property type="entry name" value="Creatinase/prolidase N-terminal domain"/>
    <property type="match status" value="1"/>
</dbReference>
<comment type="caution">
    <text evidence="3">The sequence shown here is derived from an EMBL/GenBank/DDBJ whole genome shotgun (WGS) entry which is preliminary data.</text>
</comment>
<keyword evidence="4" id="KW-1185">Reference proteome</keyword>
<dbReference type="EMBL" id="BMTL01000090">
    <property type="protein sequence ID" value="GGS32759.1"/>
    <property type="molecule type" value="Genomic_DNA"/>
</dbReference>
<evidence type="ECO:0000313" key="3">
    <source>
        <dbReference type="EMBL" id="GGS32759.1"/>
    </source>
</evidence>
<dbReference type="AlphaFoldDB" id="A0A918GFB1"/>
<dbReference type="InterPro" id="IPR000994">
    <property type="entry name" value="Pept_M24"/>
</dbReference>
<dbReference type="InterPro" id="IPR000587">
    <property type="entry name" value="Creatinase_N"/>
</dbReference>
<evidence type="ECO:0000259" key="1">
    <source>
        <dbReference type="Pfam" id="PF00557"/>
    </source>
</evidence>
<reference evidence="3" key="1">
    <citation type="journal article" date="2014" name="Int. J. Syst. Evol. Microbiol.">
        <title>Complete genome sequence of Corynebacterium casei LMG S-19264T (=DSM 44701T), isolated from a smear-ripened cheese.</title>
        <authorList>
            <consortium name="US DOE Joint Genome Institute (JGI-PGF)"/>
            <person name="Walter F."/>
            <person name="Albersmeier A."/>
            <person name="Kalinowski J."/>
            <person name="Ruckert C."/>
        </authorList>
    </citation>
    <scope>NUCLEOTIDE SEQUENCE</scope>
    <source>
        <strain evidence="3">JCM 4386</strain>
    </source>
</reference>
<sequence>MQQRITTDAAREFQRRHDAVLAALREEGRPQLVVTSTEALFYFTGATIEALERPFFLVLDADTGGRHFLVPELERTHVLGFWGTDKQQVLAYREFPAPVGEAWHDVLAPLLKHEFTYEPSTPAYIASVFDALGGSHADVLRPVRLVKSDYEVAQVAIAADYARRGVEKLLAATYPGTSVIEGYMTSNAIQRAVIAEQQIFNPLASSITVAAWPAPVSSEPHSVPPLAATLDGGPHVVMALTRVNGYAAECERTFFTHAPTPDERDLFAAMLGARALAYSMVLPGVHAAEIDEAVNAYLAVLGYDDHQQRMHRTGHGFGLSAHEPPWIAVGSDDVLAPNMLISIEPAVYVEGIGGYRHSDTVLVTQDGYRSLSPTADDIDSLTLTTSNRFRRTKGALVRRVAGVR</sequence>
<dbReference type="SUPFAM" id="SSF55920">
    <property type="entry name" value="Creatinase/aminopeptidase"/>
    <property type="match status" value="1"/>
</dbReference>
<dbReference type="PANTHER" id="PTHR46112">
    <property type="entry name" value="AMINOPEPTIDASE"/>
    <property type="match status" value="1"/>
</dbReference>
<dbReference type="PANTHER" id="PTHR46112:SF2">
    <property type="entry name" value="XAA-PRO AMINOPEPTIDASE P-RELATED"/>
    <property type="match status" value="1"/>
</dbReference>
<name>A0A918GFB1_9ACTN</name>
<proteinExistence type="predicted"/>
<evidence type="ECO:0000259" key="2">
    <source>
        <dbReference type="Pfam" id="PF01321"/>
    </source>
</evidence>
<dbReference type="Pfam" id="PF01321">
    <property type="entry name" value="Creatinase_N"/>
    <property type="match status" value="1"/>
</dbReference>
<dbReference type="Gene3D" id="3.90.230.10">
    <property type="entry name" value="Creatinase/methionine aminopeptidase superfamily"/>
    <property type="match status" value="1"/>
</dbReference>
<reference evidence="3" key="2">
    <citation type="submission" date="2020-09" db="EMBL/GenBank/DDBJ databases">
        <authorList>
            <person name="Sun Q."/>
            <person name="Ohkuma M."/>
        </authorList>
    </citation>
    <scope>NUCLEOTIDE SEQUENCE</scope>
    <source>
        <strain evidence="3">JCM 4386</strain>
    </source>
</reference>
<dbReference type="RefSeq" id="WP_190154546.1">
    <property type="nucleotide sequence ID" value="NZ_BMTL01000090.1"/>
</dbReference>
<dbReference type="InterPro" id="IPR036005">
    <property type="entry name" value="Creatinase/aminopeptidase-like"/>
</dbReference>
<feature type="domain" description="Peptidase M24" evidence="1">
    <location>
        <begin position="156"/>
        <end position="365"/>
    </location>
</feature>
<evidence type="ECO:0000313" key="4">
    <source>
        <dbReference type="Proteomes" id="UP000606194"/>
    </source>
</evidence>
<protein>
    <submittedName>
        <fullName evidence="3">Dipeptidase PepE</fullName>
    </submittedName>
</protein>
<dbReference type="Proteomes" id="UP000606194">
    <property type="component" value="Unassembled WGS sequence"/>
</dbReference>
<accession>A0A918GFB1</accession>
<dbReference type="Pfam" id="PF00557">
    <property type="entry name" value="Peptidase_M24"/>
    <property type="match status" value="1"/>
</dbReference>
<dbReference type="InterPro" id="IPR050659">
    <property type="entry name" value="Peptidase_M24B"/>
</dbReference>
<dbReference type="Gene3D" id="3.40.350.10">
    <property type="entry name" value="Creatinase/prolidase N-terminal domain"/>
    <property type="match status" value="1"/>
</dbReference>
<dbReference type="InterPro" id="IPR029149">
    <property type="entry name" value="Creatin/AminoP/Spt16_N"/>
</dbReference>
<organism evidence="3 4">
    <name type="scientific">Streptomyces humidus</name>
    <dbReference type="NCBI Taxonomy" id="52259"/>
    <lineage>
        <taxon>Bacteria</taxon>
        <taxon>Bacillati</taxon>
        <taxon>Actinomycetota</taxon>
        <taxon>Actinomycetes</taxon>
        <taxon>Kitasatosporales</taxon>
        <taxon>Streptomycetaceae</taxon>
        <taxon>Streptomyces</taxon>
    </lineage>
</organism>
<dbReference type="CDD" id="cd01066">
    <property type="entry name" value="APP_MetAP"/>
    <property type="match status" value="1"/>
</dbReference>
<feature type="domain" description="Creatinase N-terminal" evidence="2">
    <location>
        <begin position="16"/>
        <end position="80"/>
    </location>
</feature>